<dbReference type="AlphaFoldDB" id="A0A165G5R7"/>
<organism evidence="1 2">
    <name type="scientific">Xylona heveae (strain CBS 132557 / TC161)</name>
    <dbReference type="NCBI Taxonomy" id="1328760"/>
    <lineage>
        <taxon>Eukaryota</taxon>
        <taxon>Fungi</taxon>
        <taxon>Dikarya</taxon>
        <taxon>Ascomycota</taxon>
        <taxon>Pezizomycotina</taxon>
        <taxon>Xylonomycetes</taxon>
        <taxon>Xylonales</taxon>
        <taxon>Xylonaceae</taxon>
        <taxon>Xylona</taxon>
    </lineage>
</organism>
<keyword evidence="2" id="KW-1185">Reference proteome</keyword>
<evidence type="ECO:0000313" key="1">
    <source>
        <dbReference type="EMBL" id="KZF21768.1"/>
    </source>
</evidence>
<dbReference type="EMBL" id="KV407460">
    <property type="protein sequence ID" value="KZF21768.1"/>
    <property type="molecule type" value="Genomic_DNA"/>
</dbReference>
<name>A0A165G5R7_XYLHT</name>
<dbReference type="Proteomes" id="UP000076632">
    <property type="component" value="Unassembled WGS sequence"/>
</dbReference>
<dbReference type="RefSeq" id="XP_018187323.1">
    <property type="nucleotide sequence ID" value="XM_018329383.1"/>
</dbReference>
<proteinExistence type="predicted"/>
<accession>A0A165G5R7</accession>
<dbReference type="GeneID" id="28894520"/>
<reference evidence="1 2" key="1">
    <citation type="journal article" date="2016" name="Fungal Biol.">
        <title>The genome of Xylona heveae provides a window into fungal endophytism.</title>
        <authorList>
            <person name="Gazis R."/>
            <person name="Kuo A."/>
            <person name="Riley R."/>
            <person name="LaButti K."/>
            <person name="Lipzen A."/>
            <person name="Lin J."/>
            <person name="Amirebrahimi M."/>
            <person name="Hesse C.N."/>
            <person name="Spatafora J.W."/>
            <person name="Henrissat B."/>
            <person name="Hainaut M."/>
            <person name="Grigoriev I.V."/>
            <person name="Hibbett D.S."/>
        </authorList>
    </citation>
    <scope>NUCLEOTIDE SEQUENCE [LARGE SCALE GENOMIC DNA]</scope>
    <source>
        <strain evidence="1 2">TC161</strain>
    </source>
</reference>
<dbReference type="InParanoid" id="A0A165G5R7"/>
<protein>
    <submittedName>
        <fullName evidence="1">Uncharacterized protein</fullName>
    </submittedName>
</protein>
<gene>
    <name evidence="1" type="ORF">L228DRAFT_159556</name>
</gene>
<sequence length="65" mass="7095">MHKSSATTTRQRPRGNGLIFLGVILPVGFFVDSAWNGGSACRSTCQVRKSLIFFHGSSNPLKMLI</sequence>
<evidence type="ECO:0000313" key="2">
    <source>
        <dbReference type="Proteomes" id="UP000076632"/>
    </source>
</evidence>